<dbReference type="EMBL" id="NMUH01003308">
    <property type="protein sequence ID" value="MQM04913.1"/>
    <property type="molecule type" value="Genomic_DNA"/>
</dbReference>
<evidence type="ECO:0000313" key="3">
    <source>
        <dbReference type="Proteomes" id="UP000652761"/>
    </source>
</evidence>
<dbReference type="PANTHER" id="PTHR14614:SF97">
    <property type="entry name" value="S-ADENOSYL-L-METHIONINE-DEPENDENT METHYLTRANSFERASES SUPERFAMILY PROTEIN"/>
    <property type="match status" value="1"/>
</dbReference>
<accession>A0A843W1C6</accession>
<feature type="region of interest" description="Disordered" evidence="1">
    <location>
        <begin position="13"/>
        <end position="42"/>
    </location>
</feature>
<proteinExistence type="predicted"/>
<evidence type="ECO:0000313" key="2">
    <source>
        <dbReference type="EMBL" id="MQM04913.1"/>
    </source>
</evidence>
<dbReference type="Proteomes" id="UP000652761">
    <property type="component" value="Unassembled WGS sequence"/>
</dbReference>
<keyword evidence="3" id="KW-1185">Reference proteome</keyword>
<dbReference type="InterPro" id="IPR019410">
    <property type="entry name" value="Methyltransf_16"/>
</dbReference>
<dbReference type="AlphaFoldDB" id="A0A843W1C6"/>
<dbReference type="OrthoDB" id="413520at2759"/>
<protein>
    <submittedName>
        <fullName evidence="2">Uncharacterized protein</fullName>
    </submittedName>
</protein>
<dbReference type="Gene3D" id="3.40.50.150">
    <property type="entry name" value="Vaccinia Virus protein VP39"/>
    <property type="match status" value="2"/>
</dbReference>
<dbReference type="PANTHER" id="PTHR14614">
    <property type="entry name" value="HEPATOCELLULAR CARCINOMA-ASSOCIATED ANTIGEN"/>
    <property type="match status" value="1"/>
</dbReference>
<gene>
    <name evidence="2" type="ORF">Taro_037718</name>
</gene>
<dbReference type="InterPro" id="IPR029063">
    <property type="entry name" value="SAM-dependent_MTases_sf"/>
</dbReference>
<organism evidence="2 3">
    <name type="scientific">Colocasia esculenta</name>
    <name type="common">Wild taro</name>
    <name type="synonym">Arum esculentum</name>
    <dbReference type="NCBI Taxonomy" id="4460"/>
    <lineage>
        <taxon>Eukaryota</taxon>
        <taxon>Viridiplantae</taxon>
        <taxon>Streptophyta</taxon>
        <taxon>Embryophyta</taxon>
        <taxon>Tracheophyta</taxon>
        <taxon>Spermatophyta</taxon>
        <taxon>Magnoliopsida</taxon>
        <taxon>Liliopsida</taxon>
        <taxon>Araceae</taxon>
        <taxon>Aroideae</taxon>
        <taxon>Colocasieae</taxon>
        <taxon>Colocasia</taxon>
    </lineage>
</organism>
<reference evidence="2" key="1">
    <citation type="submission" date="2017-07" db="EMBL/GenBank/DDBJ databases">
        <title>Taro Niue Genome Assembly and Annotation.</title>
        <authorList>
            <person name="Atibalentja N."/>
            <person name="Keating K."/>
            <person name="Fields C.J."/>
        </authorList>
    </citation>
    <scope>NUCLEOTIDE SEQUENCE</scope>
    <source>
        <strain evidence="2">Niue_2</strain>
        <tissue evidence="2">Leaf</tissue>
    </source>
</reference>
<sequence length="224" mass="25423">MDPPLFFPSSLFRCSEDDDGEDASEGGPAPGGQSQQDSEEPTAFVERRHAFPGGMELLIQEFSFHQLNANLLWPGTFAFCEWLLQHQMFFEGQRILELGRYTWGDPFPVCNPDWDIIIASDILLYVKQYPNLIKTLCFLLGFYSPKDNTAGPGTSKLARNVTISGKNIHLRWPVLLMSWRRRIGKEDEALFFNGCADAGLLVEHLGSRVYCISLQKSSIKYHRT</sequence>
<evidence type="ECO:0000256" key="1">
    <source>
        <dbReference type="SAM" id="MobiDB-lite"/>
    </source>
</evidence>
<name>A0A843W1C6_COLES</name>
<comment type="caution">
    <text evidence="2">The sequence shown here is derived from an EMBL/GenBank/DDBJ whole genome shotgun (WGS) entry which is preliminary data.</text>
</comment>